<feature type="region of interest" description="Disordered" evidence="1">
    <location>
        <begin position="533"/>
        <end position="557"/>
    </location>
</feature>
<name>A0A914L463_MELIC</name>
<dbReference type="CDD" id="cd11304">
    <property type="entry name" value="Cadherin_repeat"/>
    <property type="match status" value="1"/>
</dbReference>
<evidence type="ECO:0000313" key="2">
    <source>
        <dbReference type="Proteomes" id="UP000887563"/>
    </source>
</evidence>
<dbReference type="Gene3D" id="2.60.40.60">
    <property type="entry name" value="Cadherins"/>
    <property type="match status" value="1"/>
</dbReference>
<dbReference type="AlphaFoldDB" id="A0A914L463"/>
<dbReference type="InterPro" id="IPR015919">
    <property type="entry name" value="Cadherin-like_sf"/>
</dbReference>
<dbReference type="Proteomes" id="UP000887563">
    <property type="component" value="Unplaced"/>
</dbReference>
<reference evidence="3" key="1">
    <citation type="submission" date="2022-11" db="UniProtKB">
        <authorList>
            <consortium name="WormBaseParasite"/>
        </authorList>
    </citation>
    <scope>IDENTIFICATION</scope>
</reference>
<organism evidence="2 3">
    <name type="scientific">Meloidogyne incognita</name>
    <name type="common">Southern root-knot nematode worm</name>
    <name type="synonym">Oxyuris incognita</name>
    <dbReference type="NCBI Taxonomy" id="6306"/>
    <lineage>
        <taxon>Eukaryota</taxon>
        <taxon>Metazoa</taxon>
        <taxon>Ecdysozoa</taxon>
        <taxon>Nematoda</taxon>
        <taxon>Chromadorea</taxon>
        <taxon>Rhabditida</taxon>
        <taxon>Tylenchina</taxon>
        <taxon>Tylenchomorpha</taxon>
        <taxon>Tylenchoidea</taxon>
        <taxon>Meloidogynidae</taxon>
        <taxon>Meloidogyninae</taxon>
        <taxon>Meloidogyne</taxon>
        <taxon>Meloidogyne incognita group</taxon>
    </lineage>
</organism>
<accession>A0A914L463</accession>
<sequence>MVQLLELQPNFSLIGNENKQSSIDFKIDGINLESLKESGEGMAESLSFGQIKSGEASHLFLNISLEYNDDGQYKIEKSALFRSFSTVVSVDGSLLHPGQFEQRFFLIHETTHNHAMLIVSEYSNPFPLYLFSKRHNSLTPLTTLQLIEEKESRPKINGHSFLTRIFALRRLSLISTSQEDENLRSSVGAIFASVNVGTAQTFENGAKLLRVAEIGPQGRRRPINMSLVWIGRISNEKTTLINFIDLRASPAIPQLIYELLFGLPENFNLPFFSQPFYQLNLALPVKINGKQKVLARMEAISPTNKQIKYSLLTKQMNSTLSIVPSTGDIVLSDDLSEPYEYCLNVVATDSEGQSSRVSFQLNILKRENEGMTEECQLFNEESNNLYNNEFKPIEKQKEEKDLFYFTSTTTTIQLTNNKIEEEKITTIPLIISSEPSIPAKPVFVHKIIGDSTLSPLTTLKGKLATVGDSLLEKELKGNETENIYSLASTSILPPLEESPLTNLRTAQPHRFSTRQQSGSLKIAGLSGGGVGTRIGQNNGRKINGSVSGIQRESKNGDMASQASATTMAEMACRLRSTKPIWALICDMAKTVYRSTMINA</sequence>
<dbReference type="GO" id="GO:0016020">
    <property type="term" value="C:membrane"/>
    <property type="evidence" value="ECO:0007669"/>
    <property type="project" value="InterPro"/>
</dbReference>
<proteinExistence type="predicted"/>
<evidence type="ECO:0000256" key="1">
    <source>
        <dbReference type="SAM" id="MobiDB-lite"/>
    </source>
</evidence>
<evidence type="ECO:0000313" key="3">
    <source>
        <dbReference type="WBParaSite" id="Minc3s00252g08630"/>
    </source>
</evidence>
<protein>
    <submittedName>
        <fullName evidence="3">Cadherin domain-containing protein</fullName>
    </submittedName>
</protein>
<feature type="compositionally biased region" description="Polar residues" evidence="1">
    <location>
        <begin position="534"/>
        <end position="550"/>
    </location>
</feature>
<dbReference type="SUPFAM" id="SSF49313">
    <property type="entry name" value="Cadherin-like"/>
    <property type="match status" value="1"/>
</dbReference>
<dbReference type="WBParaSite" id="Minc3s00252g08630">
    <property type="protein sequence ID" value="Minc3s00252g08630"/>
    <property type="gene ID" value="Minc3s00252g08630"/>
</dbReference>
<keyword evidence="2" id="KW-1185">Reference proteome</keyword>
<dbReference type="GO" id="GO:0005509">
    <property type="term" value="F:calcium ion binding"/>
    <property type="evidence" value="ECO:0007669"/>
    <property type="project" value="InterPro"/>
</dbReference>